<dbReference type="Gene3D" id="1.10.30.50">
    <property type="match status" value="1"/>
</dbReference>
<gene>
    <name evidence="2" type="ORF">CDV28_1306</name>
</gene>
<dbReference type="EMBL" id="NQJD01000030">
    <property type="protein sequence ID" value="TAA74311.1"/>
    <property type="molecule type" value="Genomic_DNA"/>
</dbReference>
<feature type="domain" description="HNH nuclease" evidence="1">
    <location>
        <begin position="310"/>
        <end position="363"/>
    </location>
</feature>
<dbReference type="SMART" id="SM00507">
    <property type="entry name" value="HNHc"/>
    <property type="match status" value="1"/>
</dbReference>
<evidence type="ECO:0000313" key="2">
    <source>
        <dbReference type="EMBL" id="TAA74311.1"/>
    </source>
</evidence>
<protein>
    <recommendedName>
        <fullName evidence="1">HNH nuclease domain-containing protein</fullName>
    </recommendedName>
</protein>
<accession>A0A521G0C8</accession>
<dbReference type="InterPro" id="IPR004919">
    <property type="entry name" value="GmrSD_N"/>
</dbReference>
<evidence type="ECO:0000313" key="3">
    <source>
        <dbReference type="Proteomes" id="UP000316238"/>
    </source>
</evidence>
<comment type="caution">
    <text evidence="2">The sequence shown here is derived from an EMBL/GenBank/DDBJ whole genome shotgun (WGS) entry which is preliminary data.</text>
</comment>
<name>A0A521G0C8_9BACT</name>
<dbReference type="InterPro" id="IPR003615">
    <property type="entry name" value="HNH_nuc"/>
</dbReference>
<organism evidence="2 3">
    <name type="scientific">Candidatus Electronema aureum</name>
    <dbReference type="NCBI Taxonomy" id="2005002"/>
    <lineage>
        <taxon>Bacteria</taxon>
        <taxon>Pseudomonadati</taxon>
        <taxon>Thermodesulfobacteriota</taxon>
        <taxon>Desulfobulbia</taxon>
        <taxon>Desulfobulbales</taxon>
        <taxon>Desulfobulbaceae</taxon>
        <taxon>Candidatus Electronema</taxon>
    </lineage>
</organism>
<proteinExistence type="predicted"/>
<keyword evidence="3" id="KW-1185">Reference proteome</keyword>
<dbReference type="PANTHER" id="PTHR39639:SF1">
    <property type="entry name" value="DUF262 DOMAIN-CONTAINING PROTEIN"/>
    <property type="match status" value="1"/>
</dbReference>
<dbReference type="Pfam" id="PF03235">
    <property type="entry name" value="GmrSD_N"/>
    <property type="match status" value="1"/>
</dbReference>
<dbReference type="Proteomes" id="UP000316238">
    <property type="component" value="Unassembled WGS sequence"/>
</dbReference>
<evidence type="ECO:0000259" key="1">
    <source>
        <dbReference type="SMART" id="SM00507"/>
    </source>
</evidence>
<dbReference type="AlphaFoldDB" id="A0A521G0C8"/>
<dbReference type="PANTHER" id="PTHR39639">
    <property type="entry name" value="CHROMOSOME 16, WHOLE GENOME SHOTGUN SEQUENCE"/>
    <property type="match status" value="1"/>
</dbReference>
<dbReference type="CDD" id="cd00085">
    <property type="entry name" value="HNHc"/>
    <property type="match status" value="1"/>
</dbReference>
<reference evidence="2" key="1">
    <citation type="submission" date="2017-07" db="EMBL/GenBank/DDBJ databases">
        <title>The cable genome - Insights into the physiology and evolution of filamentous bacteria capable of sulfide oxidation via long distance electron transfer.</title>
        <authorList>
            <person name="Thorup C."/>
            <person name="Bjerg J.T."/>
            <person name="Schreiber L."/>
            <person name="Nielsen L.P."/>
            <person name="Kjeldsen K.U."/>
            <person name="Boesen T."/>
            <person name="Boggild A."/>
            <person name="Meysman F."/>
            <person name="Geelhoed J."/>
            <person name="Schramm A."/>
        </authorList>
    </citation>
    <scope>NUCLEOTIDE SEQUENCE [LARGE SCALE GENOMIC DNA]</scope>
    <source>
        <strain evidence="2">GS</strain>
    </source>
</reference>
<sequence length="366" mass="42430">MLDIPVPVIYLAKNDNGKYEVIDGLQRLTSVFNYLDGKYNLQKLDRLKEYHGKLFSDLPVEIQNKIEDSILRSFELCDSDSDIHFIVFQRLNTGGIKLNDMEVRNCIFRGTLNECIKELSENSNFIRTINQKNFGKRMQDRAFVLRFLAFYERTYLKCTAGLKSFLNEFLETYKNAPESKVSEYRAVFEKSMRGCLTVFGENAFRLKSDITKPGKYSFGEWSRKPNAAIFQVVATSFVKYDLGQITQKADSIYEGYLDLIKSDAVWVDRIRRATGESTRLTYTFKTWYERLDEIMSQSQSQDTKRTFSKKLKKEIFEADPTCALCGNKIVLIDDAVLDHDTRYWIGGKTIPENAKLCHRICNLKKG</sequence>